<gene>
    <name evidence="1" type="ORF">UU67_C0076G0005</name>
</gene>
<organism evidence="1 2">
    <name type="scientific">Candidatus Daviesbacteria bacterium GW2011_GWB1_41_5</name>
    <dbReference type="NCBI Taxonomy" id="1618429"/>
    <lineage>
        <taxon>Bacteria</taxon>
        <taxon>Candidatus Daviesiibacteriota</taxon>
    </lineage>
</organism>
<accession>A0A0G0WED2</accession>
<sequence length="114" mass="13192">MIDLKQLIQIAPYDEQTRQELLSKADSLSDQQRNDLENLSWEIIREDFENNVTFETQKALAEIKDGTKNPKEVDLEKIEDDIFNQLVSKIQAVDNQAEIAEVRQKIQEQTAKSS</sequence>
<protein>
    <submittedName>
        <fullName evidence="1">Uncharacterized protein</fullName>
    </submittedName>
</protein>
<dbReference type="Proteomes" id="UP000034753">
    <property type="component" value="Unassembled WGS sequence"/>
</dbReference>
<name>A0A0G0WED2_9BACT</name>
<dbReference type="AlphaFoldDB" id="A0A0G0WED2"/>
<dbReference type="EMBL" id="LCBN01000076">
    <property type="protein sequence ID" value="KKS11339.1"/>
    <property type="molecule type" value="Genomic_DNA"/>
</dbReference>
<reference evidence="1 2" key="1">
    <citation type="journal article" date="2015" name="Nature">
        <title>rRNA introns, odd ribosomes, and small enigmatic genomes across a large radiation of phyla.</title>
        <authorList>
            <person name="Brown C.T."/>
            <person name="Hug L.A."/>
            <person name="Thomas B.C."/>
            <person name="Sharon I."/>
            <person name="Castelle C.J."/>
            <person name="Singh A."/>
            <person name="Wilkins M.J."/>
            <person name="Williams K.H."/>
            <person name="Banfield J.F."/>
        </authorList>
    </citation>
    <scope>NUCLEOTIDE SEQUENCE [LARGE SCALE GENOMIC DNA]</scope>
</reference>
<evidence type="ECO:0000313" key="1">
    <source>
        <dbReference type="EMBL" id="KKS11339.1"/>
    </source>
</evidence>
<proteinExistence type="predicted"/>
<comment type="caution">
    <text evidence="1">The sequence shown here is derived from an EMBL/GenBank/DDBJ whole genome shotgun (WGS) entry which is preliminary data.</text>
</comment>
<evidence type="ECO:0000313" key="2">
    <source>
        <dbReference type="Proteomes" id="UP000034753"/>
    </source>
</evidence>